<feature type="transmembrane region" description="Helical" evidence="1">
    <location>
        <begin position="76"/>
        <end position="98"/>
    </location>
</feature>
<keyword evidence="1" id="KW-1133">Transmembrane helix</keyword>
<keyword evidence="1" id="KW-0472">Membrane</keyword>
<comment type="caution">
    <text evidence="3">The sequence shown here is derived from an EMBL/GenBank/DDBJ whole genome shotgun (WGS) entry which is preliminary data.</text>
</comment>
<keyword evidence="3" id="KW-0378">Hydrolase</keyword>
<dbReference type="RefSeq" id="WP_301142264.1">
    <property type="nucleotide sequence ID" value="NZ_JAUHQA010000001.1"/>
</dbReference>
<evidence type="ECO:0000259" key="2">
    <source>
        <dbReference type="Pfam" id="PF03372"/>
    </source>
</evidence>
<name>A0ABT8GHR2_9MICO</name>
<feature type="transmembrane region" description="Helical" evidence="1">
    <location>
        <begin position="49"/>
        <end position="69"/>
    </location>
</feature>
<dbReference type="GO" id="GO:0004519">
    <property type="term" value="F:endonuclease activity"/>
    <property type="evidence" value="ECO:0007669"/>
    <property type="project" value="UniProtKB-KW"/>
</dbReference>
<proteinExistence type="predicted"/>
<feature type="domain" description="Endonuclease/exonuclease/phosphatase" evidence="2">
    <location>
        <begin position="121"/>
        <end position="318"/>
    </location>
</feature>
<dbReference type="Gene3D" id="3.60.10.10">
    <property type="entry name" value="Endonuclease/exonuclease/phosphatase"/>
    <property type="match status" value="1"/>
</dbReference>
<dbReference type="EMBL" id="JAUHQA010000001">
    <property type="protein sequence ID" value="MDN4480799.1"/>
    <property type="molecule type" value="Genomic_DNA"/>
</dbReference>
<dbReference type="InterPro" id="IPR036691">
    <property type="entry name" value="Endo/exonu/phosph_ase_sf"/>
</dbReference>
<accession>A0ABT8GHR2</accession>
<dbReference type="InterPro" id="IPR005135">
    <property type="entry name" value="Endo/exonuclease/phosphatase"/>
</dbReference>
<sequence length="328" mass="33575">MTTTGGLALDAAPRPSALRRTMRALAAIALVGVAVPVAARLLGWEPGPVAILVALMPWVTLAAAVPLVLAALARAWWLLAASAVVASSCVVWMVPLYVGAPAPPAGEEFTVASVSMTFGGADATEVVQLVRDHQVDVLALQELTPEAAVALRSAGLDAELPHSRAYPEPGFTGTGVWSRLGISDGRAIEGTTSRTVQVVVDAESGPLTVLAPHPAAPGLFAHSAWSADLAALEASVAGIDGPLLVLGDLNMTRDHRAFRDLESAGLADAATQAGAGFSPTFPQGRRPFPIAAIDHALVRDAPLTAVQVSTAAVSGADHRALVVTYVTP</sequence>
<dbReference type="Proteomes" id="UP001172708">
    <property type="component" value="Unassembled WGS sequence"/>
</dbReference>
<evidence type="ECO:0000313" key="3">
    <source>
        <dbReference type="EMBL" id="MDN4480799.1"/>
    </source>
</evidence>
<keyword evidence="3" id="KW-0540">Nuclease</keyword>
<gene>
    <name evidence="3" type="ORF">QQX02_07700</name>
</gene>
<protein>
    <submittedName>
        <fullName evidence="3">Endonuclease/exonuclease/phosphatase family protein</fullName>
    </submittedName>
</protein>
<keyword evidence="4" id="KW-1185">Reference proteome</keyword>
<evidence type="ECO:0000313" key="4">
    <source>
        <dbReference type="Proteomes" id="UP001172708"/>
    </source>
</evidence>
<feature type="transmembrane region" description="Helical" evidence="1">
    <location>
        <begin position="24"/>
        <end position="43"/>
    </location>
</feature>
<keyword evidence="1" id="KW-0812">Transmembrane</keyword>
<reference evidence="3" key="1">
    <citation type="submission" date="2023-06" db="EMBL/GenBank/DDBJ databases">
        <title>Egi l300058.</title>
        <authorList>
            <person name="Gao L."/>
            <person name="Fang B.-Z."/>
            <person name="Li W.-J."/>
        </authorList>
    </citation>
    <scope>NUCLEOTIDE SEQUENCE</scope>
    <source>
        <strain evidence="3">EGI L300058</strain>
    </source>
</reference>
<organism evidence="3 4">
    <name type="scientific">Demequina muriae</name>
    <dbReference type="NCBI Taxonomy" id="3051664"/>
    <lineage>
        <taxon>Bacteria</taxon>
        <taxon>Bacillati</taxon>
        <taxon>Actinomycetota</taxon>
        <taxon>Actinomycetes</taxon>
        <taxon>Micrococcales</taxon>
        <taxon>Demequinaceae</taxon>
        <taxon>Demequina</taxon>
    </lineage>
</organism>
<evidence type="ECO:0000256" key="1">
    <source>
        <dbReference type="SAM" id="Phobius"/>
    </source>
</evidence>
<dbReference type="SUPFAM" id="SSF56219">
    <property type="entry name" value="DNase I-like"/>
    <property type="match status" value="1"/>
</dbReference>
<keyword evidence="3" id="KW-0255">Endonuclease</keyword>
<dbReference type="Pfam" id="PF03372">
    <property type="entry name" value="Exo_endo_phos"/>
    <property type="match status" value="1"/>
</dbReference>